<evidence type="ECO:0000313" key="2">
    <source>
        <dbReference type="Proteomes" id="UP001516400"/>
    </source>
</evidence>
<proteinExistence type="predicted"/>
<sequence>MSLEEEQLLLLLSLHYATKKKKRRCWLHEINLKRQESGEYHRLCIELESHKDRFFKYFRMSRECFQELHDFIKWRIGKYTTNWRKPIDTGQRLAICLR</sequence>
<dbReference type="Proteomes" id="UP001516400">
    <property type="component" value="Unassembled WGS sequence"/>
</dbReference>
<dbReference type="AlphaFoldDB" id="A0ABD2MT10"/>
<organism evidence="1 2">
    <name type="scientific">Cryptolaemus montrouzieri</name>
    <dbReference type="NCBI Taxonomy" id="559131"/>
    <lineage>
        <taxon>Eukaryota</taxon>
        <taxon>Metazoa</taxon>
        <taxon>Ecdysozoa</taxon>
        <taxon>Arthropoda</taxon>
        <taxon>Hexapoda</taxon>
        <taxon>Insecta</taxon>
        <taxon>Pterygota</taxon>
        <taxon>Neoptera</taxon>
        <taxon>Endopterygota</taxon>
        <taxon>Coleoptera</taxon>
        <taxon>Polyphaga</taxon>
        <taxon>Cucujiformia</taxon>
        <taxon>Coccinelloidea</taxon>
        <taxon>Coccinellidae</taxon>
        <taxon>Scymninae</taxon>
        <taxon>Scymnini</taxon>
        <taxon>Cryptolaemus</taxon>
    </lineage>
</organism>
<reference evidence="1 2" key="1">
    <citation type="journal article" date="2021" name="BMC Biol.">
        <title>Horizontally acquired antibacterial genes associated with adaptive radiation of ladybird beetles.</title>
        <authorList>
            <person name="Li H.S."/>
            <person name="Tang X.F."/>
            <person name="Huang Y.H."/>
            <person name="Xu Z.Y."/>
            <person name="Chen M.L."/>
            <person name="Du X.Y."/>
            <person name="Qiu B.Y."/>
            <person name="Chen P.T."/>
            <person name="Zhang W."/>
            <person name="Slipinski A."/>
            <person name="Escalona H.E."/>
            <person name="Waterhouse R.M."/>
            <person name="Zwick A."/>
            <person name="Pang H."/>
        </authorList>
    </citation>
    <scope>NUCLEOTIDE SEQUENCE [LARGE SCALE GENOMIC DNA]</scope>
    <source>
        <strain evidence="1">SYSU2018</strain>
    </source>
</reference>
<comment type="caution">
    <text evidence="1">The sequence shown here is derived from an EMBL/GenBank/DDBJ whole genome shotgun (WGS) entry which is preliminary data.</text>
</comment>
<dbReference type="EMBL" id="JABFTP020000021">
    <property type="protein sequence ID" value="KAL3269447.1"/>
    <property type="molecule type" value="Genomic_DNA"/>
</dbReference>
<keyword evidence="2" id="KW-1185">Reference proteome</keyword>
<gene>
    <name evidence="1" type="ORF">HHI36_008517</name>
</gene>
<accession>A0ABD2MT10</accession>
<name>A0ABD2MT10_9CUCU</name>
<protein>
    <submittedName>
        <fullName evidence="1">Uncharacterized protein</fullName>
    </submittedName>
</protein>
<evidence type="ECO:0000313" key="1">
    <source>
        <dbReference type="EMBL" id="KAL3269447.1"/>
    </source>
</evidence>